<evidence type="ECO:0000313" key="1">
    <source>
        <dbReference type="EMBL" id="KKN05824.1"/>
    </source>
</evidence>
<comment type="caution">
    <text evidence="1">The sequence shown here is derived from an EMBL/GenBank/DDBJ whole genome shotgun (WGS) entry which is preliminary data.</text>
</comment>
<proteinExistence type="predicted"/>
<dbReference type="AlphaFoldDB" id="A0A0F9MJ49"/>
<feature type="non-terminal residue" evidence="1">
    <location>
        <position position="65"/>
    </location>
</feature>
<organism evidence="1">
    <name type="scientific">marine sediment metagenome</name>
    <dbReference type="NCBI Taxonomy" id="412755"/>
    <lineage>
        <taxon>unclassified sequences</taxon>
        <taxon>metagenomes</taxon>
        <taxon>ecological metagenomes</taxon>
    </lineage>
</organism>
<name>A0A0F9MJ49_9ZZZZ</name>
<sequence length="65" mass="7323">MPIRPENVDRYPPDWNHISDMIRFGRAGGRCECLGECGHGHAQEVGDFLEPRCPARHAESHPRTG</sequence>
<gene>
    <name evidence="1" type="ORF">LCGC14_1083320</name>
</gene>
<dbReference type="EMBL" id="LAZR01004757">
    <property type="protein sequence ID" value="KKN05824.1"/>
    <property type="molecule type" value="Genomic_DNA"/>
</dbReference>
<reference evidence="1" key="1">
    <citation type="journal article" date="2015" name="Nature">
        <title>Complex archaea that bridge the gap between prokaryotes and eukaryotes.</title>
        <authorList>
            <person name="Spang A."/>
            <person name="Saw J.H."/>
            <person name="Jorgensen S.L."/>
            <person name="Zaremba-Niedzwiedzka K."/>
            <person name="Martijn J."/>
            <person name="Lind A.E."/>
            <person name="van Eijk R."/>
            <person name="Schleper C."/>
            <person name="Guy L."/>
            <person name="Ettema T.J."/>
        </authorList>
    </citation>
    <scope>NUCLEOTIDE SEQUENCE</scope>
</reference>
<protein>
    <submittedName>
        <fullName evidence="1">Uncharacterized protein</fullName>
    </submittedName>
</protein>
<accession>A0A0F9MJ49</accession>